<name>A0AA38LG42_TAXCH</name>
<reference evidence="1 2" key="1">
    <citation type="journal article" date="2021" name="Nat. Plants">
        <title>The Taxus genome provides insights into paclitaxel biosynthesis.</title>
        <authorList>
            <person name="Xiong X."/>
            <person name="Gou J."/>
            <person name="Liao Q."/>
            <person name="Li Y."/>
            <person name="Zhou Q."/>
            <person name="Bi G."/>
            <person name="Li C."/>
            <person name="Du R."/>
            <person name="Wang X."/>
            <person name="Sun T."/>
            <person name="Guo L."/>
            <person name="Liang H."/>
            <person name="Lu P."/>
            <person name="Wu Y."/>
            <person name="Zhang Z."/>
            <person name="Ro D.K."/>
            <person name="Shang Y."/>
            <person name="Huang S."/>
            <person name="Yan J."/>
        </authorList>
    </citation>
    <scope>NUCLEOTIDE SEQUENCE [LARGE SCALE GENOMIC DNA]</scope>
    <source>
        <strain evidence="1">Ta-2019</strain>
    </source>
</reference>
<evidence type="ECO:0000313" key="2">
    <source>
        <dbReference type="Proteomes" id="UP000824469"/>
    </source>
</evidence>
<keyword evidence="2" id="KW-1185">Reference proteome</keyword>
<feature type="non-terminal residue" evidence="1">
    <location>
        <position position="60"/>
    </location>
</feature>
<protein>
    <submittedName>
        <fullName evidence="1">Uncharacterized protein</fullName>
    </submittedName>
</protein>
<dbReference type="EMBL" id="JAHRHJ020000003">
    <property type="protein sequence ID" value="KAH9323119.1"/>
    <property type="molecule type" value="Genomic_DNA"/>
</dbReference>
<proteinExistence type="predicted"/>
<evidence type="ECO:0000313" key="1">
    <source>
        <dbReference type="EMBL" id="KAH9323119.1"/>
    </source>
</evidence>
<sequence length="60" mass="6914">LICNIFCPGCLIRKIIFGTQPWGYILVAQRQKRCQKMEKMIGLNTVCQICKGGVPVWKMR</sequence>
<gene>
    <name evidence="1" type="ORF">KI387_017758</name>
</gene>
<feature type="non-terminal residue" evidence="1">
    <location>
        <position position="1"/>
    </location>
</feature>
<comment type="caution">
    <text evidence="1">The sequence shown here is derived from an EMBL/GenBank/DDBJ whole genome shotgun (WGS) entry which is preliminary data.</text>
</comment>
<accession>A0AA38LG42</accession>
<organism evidence="1 2">
    <name type="scientific">Taxus chinensis</name>
    <name type="common">Chinese yew</name>
    <name type="synonym">Taxus wallichiana var. chinensis</name>
    <dbReference type="NCBI Taxonomy" id="29808"/>
    <lineage>
        <taxon>Eukaryota</taxon>
        <taxon>Viridiplantae</taxon>
        <taxon>Streptophyta</taxon>
        <taxon>Embryophyta</taxon>
        <taxon>Tracheophyta</taxon>
        <taxon>Spermatophyta</taxon>
        <taxon>Pinopsida</taxon>
        <taxon>Pinidae</taxon>
        <taxon>Conifers II</taxon>
        <taxon>Cupressales</taxon>
        <taxon>Taxaceae</taxon>
        <taxon>Taxus</taxon>
    </lineage>
</organism>
<dbReference type="Proteomes" id="UP000824469">
    <property type="component" value="Unassembled WGS sequence"/>
</dbReference>
<dbReference type="AlphaFoldDB" id="A0AA38LG42"/>